<evidence type="ECO:0000256" key="3">
    <source>
        <dbReference type="ARBA" id="ARBA00023082"/>
    </source>
</evidence>
<sequence length="236" mass="26736">MDTQTSTRTDDEERALARLVNRAQAGDRDAFGELTNRYQGLVWATARRWQSDHHEAAELVQEVFLHALRKIPQLREPACIGAWLQRITVRLALNRKTRRPPLATVGPEQMEQRRDSGDGPLDSVLDRERRDLVREAVASLRPMDRDVLVAFYLNGRSLAWIAEEFEVPLGTVKRRLHVARGRLESVLRTTSTLADHAADDQEVDDDAPERLEPRLPRDGTRRRDEVGAPVAVAVAS</sequence>
<feature type="compositionally biased region" description="Basic and acidic residues" evidence="5">
    <location>
        <begin position="208"/>
        <end position="226"/>
    </location>
</feature>
<dbReference type="EMBL" id="CP036279">
    <property type="protein sequence ID" value="QDU64409.1"/>
    <property type="molecule type" value="Genomic_DNA"/>
</dbReference>
<accession>A0A518BBR9</accession>
<dbReference type="InterPro" id="IPR013324">
    <property type="entry name" value="RNA_pol_sigma_r3/r4-like"/>
</dbReference>
<dbReference type="PANTHER" id="PTHR43133">
    <property type="entry name" value="RNA POLYMERASE ECF-TYPE SIGMA FACTO"/>
    <property type="match status" value="1"/>
</dbReference>
<evidence type="ECO:0000256" key="4">
    <source>
        <dbReference type="ARBA" id="ARBA00023163"/>
    </source>
</evidence>
<keyword evidence="2" id="KW-0805">Transcription regulation</keyword>
<gene>
    <name evidence="8" type="primary">sigW_6</name>
    <name evidence="8" type="ORF">Pan216_52990</name>
</gene>
<feature type="domain" description="RNA polymerase sigma factor 70 region 4 type 2" evidence="7">
    <location>
        <begin position="131"/>
        <end position="183"/>
    </location>
</feature>
<dbReference type="InterPro" id="IPR039425">
    <property type="entry name" value="RNA_pol_sigma-70-like"/>
</dbReference>
<dbReference type="GO" id="GO:0016987">
    <property type="term" value="F:sigma factor activity"/>
    <property type="evidence" value="ECO:0007669"/>
    <property type="project" value="UniProtKB-KW"/>
</dbReference>
<reference evidence="8 9" key="1">
    <citation type="submission" date="2019-02" db="EMBL/GenBank/DDBJ databases">
        <title>Deep-cultivation of Planctomycetes and their phenomic and genomic characterization uncovers novel biology.</title>
        <authorList>
            <person name="Wiegand S."/>
            <person name="Jogler M."/>
            <person name="Boedeker C."/>
            <person name="Pinto D."/>
            <person name="Vollmers J."/>
            <person name="Rivas-Marin E."/>
            <person name="Kohn T."/>
            <person name="Peeters S.H."/>
            <person name="Heuer A."/>
            <person name="Rast P."/>
            <person name="Oberbeckmann S."/>
            <person name="Bunk B."/>
            <person name="Jeske O."/>
            <person name="Meyerdierks A."/>
            <person name="Storesund J.E."/>
            <person name="Kallscheuer N."/>
            <person name="Luecker S."/>
            <person name="Lage O.M."/>
            <person name="Pohl T."/>
            <person name="Merkel B.J."/>
            <person name="Hornburger P."/>
            <person name="Mueller R.-W."/>
            <person name="Bruemmer F."/>
            <person name="Labrenz M."/>
            <person name="Spormann A.M."/>
            <person name="Op den Camp H."/>
            <person name="Overmann J."/>
            <person name="Amann R."/>
            <person name="Jetten M.S.M."/>
            <person name="Mascher T."/>
            <person name="Medema M.H."/>
            <person name="Devos D.P."/>
            <person name="Kaster A.-K."/>
            <person name="Ovreas L."/>
            <person name="Rohde M."/>
            <person name="Galperin M.Y."/>
            <person name="Jogler C."/>
        </authorList>
    </citation>
    <scope>NUCLEOTIDE SEQUENCE [LARGE SCALE GENOMIC DNA]</scope>
    <source>
        <strain evidence="8 9">Pan216</strain>
    </source>
</reference>
<organism evidence="8 9">
    <name type="scientific">Kolteria novifilia</name>
    <dbReference type="NCBI Taxonomy" id="2527975"/>
    <lineage>
        <taxon>Bacteria</taxon>
        <taxon>Pseudomonadati</taxon>
        <taxon>Planctomycetota</taxon>
        <taxon>Planctomycetia</taxon>
        <taxon>Kolteriales</taxon>
        <taxon>Kolteriaceae</taxon>
        <taxon>Kolteria</taxon>
    </lineage>
</organism>
<evidence type="ECO:0000313" key="9">
    <source>
        <dbReference type="Proteomes" id="UP000317093"/>
    </source>
</evidence>
<protein>
    <submittedName>
        <fullName evidence="8">ECF RNA polymerase sigma factor SigW</fullName>
    </submittedName>
</protein>
<feature type="domain" description="RNA polymerase sigma-70 region 2" evidence="6">
    <location>
        <begin position="36"/>
        <end position="98"/>
    </location>
</feature>
<dbReference type="Gene3D" id="1.10.1740.10">
    <property type="match status" value="1"/>
</dbReference>
<proteinExistence type="inferred from homology"/>
<dbReference type="KEGG" id="knv:Pan216_52990"/>
<dbReference type="GO" id="GO:0006352">
    <property type="term" value="P:DNA-templated transcription initiation"/>
    <property type="evidence" value="ECO:0007669"/>
    <property type="project" value="InterPro"/>
</dbReference>
<dbReference type="InterPro" id="IPR014284">
    <property type="entry name" value="RNA_pol_sigma-70_dom"/>
</dbReference>
<evidence type="ECO:0000256" key="1">
    <source>
        <dbReference type="ARBA" id="ARBA00010641"/>
    </source>
</evidence>
<dbReference type="GO" id="GO:0003677">
    <property type="term" value="F:DNA binding"/>
    <property type="evidence" value="ECO:0007669"/>
    <property type="project" value="InterPro"/>
</dbReference>
<dbReference type="Gene3D" id="1.10.10.10">
    <property type="entry name" value="Winged helix-like DNA-binding domain superfamily/Winged helix DNA-binding domain"/>
    <property type="match status" value="1"/>
</dbReference>
<dbReference type="InterPro" id="IPR013249">
    <property type="entry name" value="RNA_pol_sigma70_r4_t2"/>
</dbReference>
<dbReference type="NCBIfam" id="TIGR02937">
    <property type="entry name" value="sigma70-ECF"/>
    <property type="match status" value="1"/>
</dbReference>
<keyword evidence="9" id="KW-1185">Reference proteome</keyword>
<comment type="similarity">
    <text evidence="1">Belongs to the sigma-70 factor family. ECF subfamily.</text>
</comment>
<keyword evidence="4" id="KW-0804">Transcription</keyword>
<evidence type="ECO:0000259" key="7">
    <source>
        <dbReference type="Pfam" id="PF08281"/>
    </source>
</evidence>
<dbReference type="RefSeq" id="WP_419192984.1">
    <property type="nucleotide sequence ID" value="NZ_CP036279.1"/>
</dbReference>
<dbReference type="SUPFAM" id="SSF88946">
    <property type="entry name" value="Sigma2 domain of RNA polymerase sigma factors"/>
    <property type="match status" value="1"/>
</dbReference>
<evidence type="ECO:0000259" key="6">
    <source>
        <dbReference type="Pfam" id="PF04542"/>
    </source>
</evidence>
<name>A0A518BBR9_9BACT</name>
<dbReference type="Pfam" id="PF04542">
    <property type="entry name" value="Sigma70_r2"/>
    <property type="match status" value="1"/>
</dbReference>
<dbReference type="AlphaFoldDB" id="A0A518BBR9"/>
<dbReference type="Pfam" id="PF08281">
    <property type="entry name" value="Sigma70_r4_2"/>
    <property type="match status" value="1"/>
</dbReference>
<feature type="region of interest" description="Disordered" evidence="5">
    <location>
        <begin position="196"/>
        <end position="236"/>
    </location>
</feature>
<dbReference type="PANTHER" id="PTHR43133:SF51">
    <property type="entry name" value="RNA POLYMERASE SIGMA FACTOR"/>
    <property type="match status" value="1"/>
</dbReference>
<dbReference type="Proteomes" id="UP000317093">
    <property type="component" value="Chromosome"/>
</dbReference>
<feature type="region of interest" description="Disordered" evidence="5">
    <location>
        <begin position="100"/>
        <end position="124"/>
    </location>
</feature>
<evidence type="ECO:0000256" key="5">
    <source>
        <dbReference type="SAM" id="MobiDB-lite"/>
    </source>
</evidence>
<dbReference type="InterPro" id="IPR007627">
    <property type="entry name" value="RNA_pol_sigma70_r2"/>
</dbReference>
<evidence type="ECO:0000256" key="2">
    <source>
        <dbReference type="ARBA" id="ARBA00023015"/>
    </source>
</evidence>
<dbReference type="SUPFAM" id="SSF88659">
    <property type="entry name" value="Sigma3 and sigma4 domains of RNA polymerase sigma factors"/>
    <property type="match status" value="1"/>
</dbReference>
<evidence type="ECO:0000313" key="8">
    <source>
        <dbReference type="EMBL" id="QDU64409.1"/>
    </source>
</evidence>
<keyword evidence="3" id="KW-0731">Sigma factor</keyword>
<dbReference type="InterPro" id="IPR013325">
    <property type="entry name" value="RNA_pol_sigma_r2"/>
</dbReference>
<dbReference type="InterPro" id="IPR036388">
    <property type="entry name" value="WH-like_DNA-bd_sf"/>
</dbReference>